<dbReference type="AlphaFoldDB" id="A0A426Y2M4"/>
<evidence type="ECO:0000313" key="2">
    <source>
        <dbReference type="EMBL" id="RRT46019.1"/>
    </source>
</evidence>
<dbReference type="EMBL" id="AMZH03015460">
    <property type="protein sequence ID" value="RRT46019.1"/>
    <property type="molecule type" value="Genomic_DNA"/>
</dbReference>
<organism evidence="2 3">
    <name type="scientific">Ensete ventricosum</name>
    <name type="common">Abyssinian banana</name>
    <name type="synonym">Musa ensete</name>
    <dbReference type="NCBI Taxonomy" id="4639"/>
    <lineage>
        <taxon>Eukaryota</taxon>
        <taxon>Viridiplantae</taxon>
        <taxon>Streptophyta</taxon>
        <taxon>Embryophyta</taxon>
        <taxon>Tracheophyta</taxon>
        <taxon>Spermatophyta</taxon>
        <taxon>Magnoliopsida</taxon>
        <taxon>Liliopsida</taxon>
        <taxon>Zingiberales</taxon>
        <taxon>Musaceae</taxon>
        <taxon>Ensete</taxon>
    </lineage>
</organism>
<proteinExistence type="predicted"/>
<reference evidence="2 3" key="1">
    <citation type="journal article" date="2014" name="Agronomy (Basel)">
        <title>A Draft Genome Sequence for Ensete ventricosum, the Drought-Tolerant Tree Against Hunger.</title>
        <authorList>
            <person name="Harrison J."/>
            <person name="Moore K.A."/>
            <person name="Paszkiewicz K."/>
            <person name="Jones T."/>
            <person name="Grant M."/>
            <person name="Ambacheew D."/>
            <person name="Muzemil S."/>
            <person name="Studholme D.J."/>
        </authorList>
    </citation>
    <scope>NUCLEOTIDE SEQUENCE [LARGE SCALE GENOMIC DNA]</scope>
</reference>
<evidence type="ECO:0000259" key="1">
    <source>
        <dbReference type="Pfam" id="PF03732"/>
    </source>
</evidence>
<comment type="caution">
    <text evidence="2">The sequence shown here is derived from an EMBL/GenBank/DDBJ whole genome shotgun (WGS) entry which is preliminary data.</text>
</comment>
<sequence length="106" mass="12533">MSPHLEHRWPCMARWMLVMCWAFPMTLRWIARGWYNRLLPASIHFFDQLMREFEANFLASAQPKPTAASLLGMRQKEDEPFGSYLARFTKEIRAIPDTNPLLVIKH</sequence>
<dbReference type="Proteomes" id="UP000287651">
    <property type="component" value="Unassembled WGS sequence"/>
</dbReference>
<name>A0A426Y2M4_ENSVE</name>
<dbReference type="Pfam" id="PF03732">
    <property type="entry name" value="Retrotrans_gag"/>
    <property type="match status" value="1"/>
</dbReference>
<feature type="domain" description="Retrotransposon gag" evidence="1">
    <location>
        <begin position="23"/>
        <end position="96"/>
    </location>
</feature>
<dbReference type="PANTHER" id="PTHR33223">
    <property type="entry name" value="CCHC-TYPE DOMAIN-CONTAINING PROTEIN"/>
    <property type="match status" value="1"/>
</dbReference>
<evidence type="ECO:0000313" key="3">
    <source>
        <dbReference type="Proteomes" id="UP000287651"/>
    </source>
</evidence>
<gene>
    <name evidence="2" type="ORF">B296_00030070</name>
</gene>
<dbReference type="InterPro" id="IPR005162">
    <property type="entry name" value="Retrotrans_gag_dom"/>
</dbReference>
<accession>A0A426Y2M4</accession>
<dbReference type="PANTHER" id="PTHR33223:SF10">
    <property type="entry name" value="AMINOTRANSFERASE-LIKE PLANT MOBILE DOMAIN-CONTAINING PROTEIN"/>
    <property type="match status" value="1"/>
</dbReference>
<protein>
    <recommendedName>
        <fullName evidence="1">Retrotransposon gag domain-containing protein</fullName>
    </recommendedName>
</protein>